<keyword evidence="12" id="KW-1185">Reference proteome</keyword>
<evidence type="ECO:0000256" key="1">
    <source>
        <dbReference type="ARBA" id="ARBA00004236"/>
    </source>
</evidence>
<proteinExistence type="inferred from homology"/>
<dbReference type="Pfam" id="PF00535">
    <property type="entry name" value="Glycos_transf_2"/>
    <property type="match status" value="1"/>
</dbReference>
<keyword evidence="4" id="KW-0808">Transferase</keyword>
<evidence type="ECO:0000256" key="6">
    <source>
        <dbReference type="ARBA" id="ARBA00037281"/>
    </source>
</evidence>
<dbReference type="Gene3D" id="3.90.550.10">
    <property type="entry name" value="Spore Coat Polysaccharide Biosynthesis Protein SpsA, Chain A"/>
    <property type="match status" value="1"/>
</dbReference>
<evidence type="ECO:0000256" key="5">
    <source>
        <dbReference type="ARBA" id="ARBA00023136"/>
    </source>
</evidence>
<evidence type="ECO:0000313" key="11">
    <source>
        <dbReference type="EMBL" id="MEA5391972.1"/>
    </source>
</evidence>
<evidence type="ECO:0000256" key="3">
    <source>
        <dbReference type="ARBA" id="ARBA00022676"/>
    </source>
</evidence>
<evidence type="ECO:0000256" key="4">
    <source>
        <dbReference type="ARBA" id="ARBA00022679"/>
    </source>
</evidence>
<dbReference type="CDD" id="cd02522">
    <property type="entry name" value="GT_2_like_a"/>
    <property type="match status" value="1"/>
</dbReference>
<dbReference type="InterPro" id="IPR026461">
    <property type="entry name" value="Trfase_2_rSAM/seldom_assoc"/>
</dbReference>
<feature type="domain" description="Glycosyltransferase 2-like" evidence="10">
    <location>
        <begin position="6"/>
        <end position="123"/>
    </location>
</feature>
<dbReference type="NCBIfam" id="TIGR04283">
    <property type="entry name" value="glyco_like_mftF"/>
    <property type="match status" value="1"/>
</dbReference>
<keyword evidence="2" id="KW-1003">Cell membrane</keyword>
<comment type="caution">
    <text evidence="11">The sequence shown here is derived from an EMBL/GenBank/DDBJ whole genome shotgun (WGS) entry which is preliminary data.</text>
</comment>
<evidence type="ECO:0000256" key="8">
    <source>
        <dbReference type="ARBA" id="ARBA00038120"/>
    </source>
</evidence>
<evidence type="ECO:0000259" key="10">
    <source>
        <dbReference type="Pfam" id="PF00535"/>
    </source>
</evidence>
<evidence type="ECO:0000256" key="9">
    <source>
        <dbReference type="ARBA" id="ARBA00040345"/>
    </source>
</evidence>
<name>A0ABU5RW25_9CYAN</name>
<accession>A0ABU5RW25</accession>
<comment type="subcellular location">
    <subcellularLocation>
        <location evidence="1">Cell membrane</location>
    </subcellularLocation>
</comment>
<dbReference type="Proteomes" id="UP001304461">
    <property type="component" value="Unassembled WGS sequence"/>
</dbReference>
<dbReference type="SUPFAM" id="SSF53448">
    <property type="entry name" value="Nucleotide-diphospho-sugar transferases"/>
    <property type="match status" value="1"/>
</dbReference>
<dbReference type="PANTHER" id="PTHR43646:SF2">
    <property type="entry name" value="GLYCOSYLTRANSFERASE 2-LIKE DOMAIN-CONTAINING PROTEIN"/>
    <property type="match status" value="1"/>
</dbReference>
<sequence>MSPPLSVVIAARDEAHGLPALLADLATAPDLVREVLVVDGGSTDATPQLAALAGALVLRQGGGRGRQLAGGVARSTAPWLLLLHADVRLPPGWAPALAAAIGGGACTAWAFRLRIAGADPALRLVELAVDLRSRWRHLPYGDQGLLLARCLYDAAGGIAPLPLMEDLEFLQRLRPLARIAILAPALRVNGRRWRRLGVWQTMLANARLRRDWRRGTPVEQLAARYYGRAPQGAYQKAQRRCSGSSSQP</sequence>
<keyword evidence="5" id="KW-0472">Membrane</keyword>
<comment type="pathway">
    <text evidence="7">Carotenoid biosynthesis; staphyloxanthin biosynthesis; staphyloxanthin from farnesyl diphosphate: step 4/5.</text>
</comment>
<organism evidence="11 12">
    <name type="scientific">Cyanobium gracile UHCC 0139</name>
    <dbReference type="NCBI Taxonomy" id="3110308"/>
    <lineage>
        <taxon>Bacteria</taxon>
        <taxon>Bacillati</taxon>
        <taxon>Cyanobacteriota</taxon>
        <taxon>Cyanophyceae</taxon>
        <taxon>Synechococcales</taxon>
        <taxon>Prochlorococcaceae</taxon>
        <taxon>Cyanobium</taxon>
    </lineage>
</organism>
<dbReference type="PANTHER" id="PTHR43646">
    <property type="entry name" value="GLYCOSYLTRANSFERASE"/>
    <property type="match status" value="1"/>
</dbReference>
<dbReference type="InterPro" id="IPR029044">
    <property type="entry name" value="Nucleotide-diphossugar_trans"/>
</dbReference>
<dbReference type="InterPro" id="IPR001173">
    <property type="entry name" value="Glyco_trans_2-like"/>
</dbReference>
<evidence type="ECO:0000256" key="7">
    <source>
        <dbReference type="ARBA" id="ARBA00037904"/>
    </source>
</evidence>
<dbReference type="EMBL" id="JAYGHX010000007">
    <property type="protein sequence ID" value="MEA5391972.1"/>
    <property type="molecule type" value="Genomic_DNA"/>
</dbReference>
<dbReference type="RefSeq" id="WP_323305949.1">
    <property type="nucleotide sequence ID" value="NZ_JAYGHX010000007.1"/>
</dbReference>
<protein>
    <recommendedName>
        <fullName evidence="9">4,4'-diaponeurosporenoate glycosyltransferase</fullName>
    </recommendedName>
</protein>
<keyword evidence="3" id="KW-0328">Glycosyltransferase</keyword>
<comment type="similarity">
    <text evidence="8">Belongs to the glycosyltransferase 2 family. CrtQ subfamily.</text>
</comment>
<comment type="function">
    <text evidence="6">Catalyzes the glycosylation of 4,4'-diaponeurosporenoate, i.e. the esterification of glucose at the C1'' position with the carboxyl group of 4,4'-diaponeurosporenic acid, to form glycosyl-4,4'-diaponeurosporenoate. This is a step in the biosynthesis of staphyloxanthin, an orange pigment present in most staphylococci strains.</text>
</comment>
<evidence type="ECO:0000313" key="12">
    <source>
        <dbReference type="Proteomes" id="UP001304461"/>
    </source>
</evidence>
<evidence type="ECO:0000256" key="2">
    <source>
        <dbReference type="ARBA" id="ARBA00022475"/>
    </source>
</evidence>
<reference evidence="11 12" key="1">
    <citation type="submission" date="2023-12" db="EMBL/GenBank/DDBJ databases">
        <title>Baltic Sea Cyanobacteria.</title>
        <authorList>
            <person name="Delbaje E."/>
            <person name="Fewer D.P."/>
            <person name="Shishido T.K."/>
        </authorList>
    </citation>
    <scope>NUCLEOTIDE SEQUENCE [LARGE SCALE GENOMIC DNA]</scope>
    <source>
        <strain evidence="11 12">UHCC 0139</strain>
    </source>
</reference>
<gene>
    <name evidence="11" type="ORF">VB738_11965</name>
</gene>